<evidence type="ECO:0000256" key="1">
    <source>
        <dbReference type="SAM" id="MobiDB-lite"/>
    </source>
</evidence>
<feature type="region of interest" description="Disordered" evidence="1">
    <location>
        <begin position="471"/>
        <end position="511"/>
    </location>
</feature>
<feature type="region of interest" description="Disordered" evidence="1">
    <location>
        <begin position="1055"/>
        <end position="1154"/>
    </location>
</feature>
<feature type="non-terminal residue" evidence="2">
    <location>
        <position position="1"/>
    </location>
</feature>
<gene>
    <name evidence="2" type="ORF">ANCCEY_03312</name>
</gene>
<feature type="compositionally biased region" description="Basic and acidic residues" evidence="1">
    <location>
        <begin position="22"/>
        <end position="31"/>
    </location>
</feature>
<feature type="compositionally biased region" description="Acidic residues" evidence="1">
    <location>
        <begin position="948"/>
        <end position="961"/>
    </location>
</feature>
<accession>A0A0D6M022</accession>
<feature type="region of interest" description="Disordered" evidence="1">
    <location>
        <begin position="693"/>
        <end position="845"/>
    </location>
</feature>
<feature type="compositionally biased region" description="Acidic residues" evidence="1">
    <location>
        <begin position="1071"/>
        <end position="1089"/>
    </location>
</feature>
<feature type="region of interest" description="Disordered" evidence="1">
    <location>
        <begin position="860"/>
        <end position="974"/>
    </location>
</feature>
<feature type="compositionally biased region" description="Basic and acidic residues" evidence="1">
    <location>
        <begin position="788"/>
        <end position="812"/>
    </location>
</feature>
<evidence type="ECO:0000313" key="2">
    <source>
        <dbReference type="EMBL" id="EPB77640.1"/>
    </source>
</evidence>
<feature type="compositionally biased region" description="Basic and acidic residues" evidence="1">
    <location>
        <begin position="1"/>
        <end position="12"/>
    </location>
</feature>
<feature type="compositionally biased region" description="Basic and acidic residues" evidence="1">
    <location>
        <begin position="871"/>
        <end position="888"/>
    </location>
</feature>
<feature type="compositionally biased region" description="Polar residues" evidence="1">
    <location>
        <begin position="889"/>
        <end position="898"/>
    </location>
</feature>
<dbReference type="Proteomes" id="UP000054495">
    <property type="component" value="Unassembled WGS sequence"/>
</dbReference>
<feature type="compositionally biased region" description="Basic and acidic residues" evidence="1">
    <location>
        <begin position="1138"/>
        <end position="1151"/>
    </location>
</feature>
<feature type="compositionally biased region" description="Polar residues" evidence="1">
    <location>
        <begin position="698"/>
        <end position="709"/>
    </location>
</feature>
<feature type="region of interest" description="Disordered" evidence="1">
    <location>
        <begin position="44"/>
        <end position="64"/>
    </location>
</feature>
<reference evidence="2 3" key="1">
    <citation type="submission" date="2013-05" db="EMBL/GenBank/DDBJ databases">
        <title>Draft genome of the parasitic nematode Anyclostoma ceylanicum.</title>
        <authorList>
            <person name="Mitreva M."/>
        </authorList>
    </citation>
    <scope>NUCLEOTIDE SEQUENCE [LARGE SCALE GENOMIC DNA]</scope>
</reference>
<feature type="region of interest" description="Disordered" evidence="1">
    <location>
        <begin position="1200"/>
        <end position="1224"/>
    </location>
</feature>
<feature type="region of interest" description="Disordered" evidence="1">
    <location>
        <begin position="361"/>
        <end position="384"/>
    </location>
</feature>
<feature type="region of interest" description="Disordered" evidence="1">
    <location>
        <begin position="541"/>
        <end position="570"/>
    </location>
</feature>
<feature type="compositionally biased region" description="Basic and acidic residues" evidence="1">
    <location>
        <begin position="471"/>
        <end position="484"/>
    </location>
</feature>
<feature type="compositionally biased region" description="Polar residues" evidence="1">
    <location>
        <begin position="493"/>
        <end position="503"/>
    </location>
</feature>
<feature type="compositionally biased region" description="Polar residues" evidence="1">
    <location>
        <begin position="826"/>
        <end position="837"/>
    </location>
</feature>
<dbReference type="EMBL" id="KE124832">
    <property type="protein sequence ID" value="EPB77640.1"/>
    <property type="molecule type" value="Genomic_DNA"/>
</dbReference>
<feature type="compositionally biased region" description="Polar residues" evidence="1">
    <location>
        <begin position="1295"/>
        <end position="1307"/>
    </location>
</feature>
<feature type="compositionally biased region" description="Low complexity" evidence="1">
    <location>
        <begin position="962"/>
        <end position="974"/>
    </location>
</feature>
<proteinExistence type="predicted"/>
<feature type="region of interest" description="Disordered" evidence="1">
    <location>
        <begin position="1"/>
        <end position="31"/>
    </location>
</feature>
<name>A0A0D6M022_9BILA</name>
<evidence type="ECO:0000313" key="3">
    <source>
        <dbReference type="Proteomes" id="UP000054495"/>
    </source>
</evidence>
<sequence>EVERHVERESPKAAESPVSAISHEEITHEEFPTVTETVTTVTTTYEEKPHTPEETPSIPSSLSLSGAVIEGAPAIKERESPSKDSTSPSFGDKLAGFATKAAMIAGGAVVAPVALAAMGVSAAYDSVLKKEPLGSTAGSIVCHEEGSGKSESTYQFITDVDTMDEEEEVDFGKQPYTIESDEYTVQREERPLSSPKEGRVDSLIETITTASEPQLVLEGEHGVYSPVSLQAEPHIIESGEYAVQQEERPISSPSKMDQPVPEKDRLETYVESMTASAESPLILEGEHAVYSPGTEIAEPHIIESGDYEVLQEERPLSSPTKMEHTEDITAAPESHLTLVGEHVTYTPVAEEPHIIESDDYAVQQEEGPLSSPTRLEQPTFEGVEQRTEIMTATPESHLVLEGEHAVYSPVEEPQPYVIESDDYAVEQEEGPLSSPAKMEQISPKREREGIFSESITLTPDVQATVEQHVTEGEGPHVIESKDYEQLQEEQQLSSPTCESQQLDTVKDSDDTTACRLTTQPSLHLLEEEALENVVKMRFSDTVELESPEKQSAHTPSSYPDEQHSIAGDDEWKVYDNKGEVLEDFSSQLTQELIQEAESNASLQSVQSPHNILKQESYSDVAMEHEVDYHSDLQEKLDILAGERREKVLPVQEEDQLGVIDETDYEHEADEEHEIQRAASQLVDEVINAAMEPHEDAKTLTSTSESNVYHTATEHSKDDQYDTCVTSQDTYDSAQEWTSQESEYTTAASGATSRLSEAEERQGSVTPLAILSPVDSDRQFTANQDFEDTVPRPDDKTVPKASDEKSTERRSAETESTSDSQYDKSYSRQLSDMSSGSHADTVIHQGKGDIEAVADVEDITSAYEPASGSSDSLDKLSVKSSSAEKREPTPQRSSASPAKTSDESEEHVEKEQAMESPSSSDGSARERTSDTEEGFVICPPMEETPMAEGELETVEEEPEDVDSINGSGNSSVGVPSDTLALVGKYKHVSSDNVSLTSLQEFERLEQVVINRGEGSLSASEIELYAAGKLRCSGGGSGEGSVSSLAEFEKLEQELAANISPQEEVAMLPEIREESEVEDMSVRDDDEDDHSETEVKTRPIDEEDLRAATPIASPVDSLEREPIAAALPLLETSTDSLEPSYERVEARTQRDSEASSLAEYEVITRLEESVRDSLENIPHERDSLLEGASQDMTSQDTHALLSGDTVGTYQEHDDDDKDSLGGEMDTMLRDYPTTLTTFETTAIAPDGTVQTISRRVETRVRDPILSHVTFTGTESEERVRELPLEEQFETVDAEGNVTRTISSAKSPSSLDDEGE</sequence>
<feature type="region of interest" description="Disordered" evidence="1">
    <location>
        <begin position="1270"/>
        <end position="1313"/>
    </location>
</feature>
<feature type="region of interest" description="Disordered" evidence="1">
    <location>
        <begin position="425"/>
        <end position="447"/>
    </location>
</feature>
<feature type="compositionally biased region" description="Polar residues" evidence="1">
    <location>
        <begin position="722"/>
        <end position="754"/>
    </location>
</feature>
<keyword evidence="3" id="KW-1185">Reference proteome</keyword>
<protein>
    <submittedName>
        <fullName evidence="2">Uncharacterized protein</fullName>
    </submittedName>
</protein>
<organism evidence="2 3">
    <name type="scientific">Ancylostoma ceylanicum</name>
    <dbReference type="NCBI Taxonomy" id="53326"/>
    <lineage>
        <taxon>Eukaryota</taxon>
        <taxon>Metazoa</taxon>
        <taxon>Ecdysozoa</taxon>
        <taxon>Nematoda</taxon>
        <taxon>Chromadorea</taxon>
        <taxon>Rhabditida</taxon>
        <taxon>Rhabditina</taxon>
        <taxon>Rhabditomorpha</taxon>
        <taxon>Strongyloidea</taxon>
        <taxon>Ancylostomatidae</taxon>
        <taxon>Ancylostomatinae</taxon>
        <taxon>Ancylostoma</taxon>
    </lineage>
</organism>